<evidence type="ECO:0000313" key="2">
    <source>
        <dbReference type="EMBL" id="CAG8659660.1"/>
    </source>
</evidence>
<name>A0ABN7URV4_GIGMA</name>
<keyword evidence="3" id="KW-1185">Reference proteome</keyword>
<gene>
    <name evidence="2" type="ORF">GMARGA_LOCUS9811</name>
</gene>
<comment type="caution">
    <text evidence="2">The sequence shown here is derived from an EMBL/GenBank/DDBJ whole genome shotgun (WGS) entry which is preliminary data.</text>
</comment>
<evidence type="ECO:0000313" key="3">
    <source>
        <dbReference type="Proteomes" id="UP000789901"/>
    </source>
</evidence>
<accession>A0ABN7URV4</accession>
<organism evidence="2 3">
    <name type="scientific">Gigaspora margarita</name>
    <dbReference type="NCBI Taxonomy" id="4874"/>
    <lineage>
        <taxon>Eukaryota</taxon>
        <taxon>Fungi</taxon>
        <taxon>Fungi incertae sedis</taxon>
        <taxon>Mucoromycota</taxon>
        <taxon>Glomeromycotina</taxon>
        <taxon>Glomeromycetes</taxon>
        <taxon>Diversisporales</taxon>
        <taxon>Gigasporaceae</taxon>
        <taxon>Gigaspora</taxon>
    </lineage>
</organism>
<dbReference type="Proteomes" id="UP000789901">
    <property type="component" value="Unassembled WGS sequence"/>
</dbReference>
<reference evidence="2 3" key="1">
    <citation type="submission" date="2021-06" db="EMBL/GenBank/DDBJ databases">
        <authorList>
            <person name="Kallberg Y."/>
            <person name="Tangrot J."/>
            <person name="Rosling A."/>
        </authorList>
    </citation>
    <scope>NUCLEOTIDE SEQUENCE [LARGE SCALE GENOMIC DNA]</scope>
    <source>
        <strain evidence="2 3">120-4 pot B 10/14</strain>
    </source>
</reference>
<sequence>MDQDKKWAKHIGKKGSKNRSENKNHTNTLNNANNTSTSLLIFENSTAKNSIEKELNEK</sequence>
<feature type="non-terminal residue" evidence="2">
    <location>
        <position position="58"/>
    </location>
</feature>
<feature type="compositionally biased region" description="Basic residues" evidence="1">
    <location>
        <begin position="7"/>
        <end position="17"/>
    </location>
</feature>
<dbReference type="EMBL" id="CAJVQB010005357">
    <property type="protein sequence ID" value="CAG8659660.1"/>
    <property type="molecule type" value="Genomic_DNA"/>
</dbReference>
<evidence type="ECO:0000256" key="1">
    <source>
        <dbReference type="SAM" id="MobiDB-lite"/>
    </source>
</evidence>
<protein>
    <submittedName>
        <fullName evidence="2">35246_t:CDS:1</fullName>
    </submittedName>
</protein>
<proteinExistence type="predicted"/>
<feature type="region of interest" description="Disordered" evidence="1">
    <location>
        <begin position="1"/>
        <end position="33"/>
    </location>
</feature>